<evidence type="ECO:0000256" key="5">
    <source>
        <dbReference type="ARBA" id="ARBA00040885"/>
    </source>
</evidence>
<comment type="similarity">
    <text evidence="1">Belongs to the LysR transcriptional regulatory family.</text>
</comment>
<dbReference type="EMBL" id="MLIH01000012">
    <property type="protein sequence ID" value="OHU09755.1"/>
    <property type="molecule type" value="Genomic_DNA"/>
</dbReference>
<accession>A0A1S1JLF2</accession>
<dbReference type="Pfam" id="PF03466">
    <property type="entry name" value="LysR_substrate"/>
    <property type="match status" value="1"/>
</dbReference>
<dbReference type="PROSITE" id="PS50931">
    <property type="entry name" value="HTH_LYSR"/>
    <property type="match status" value="1"/>
</dbReference>
<evidence type="ECO:0000313" key="9">
    <source>
        <dbReference type="EMBL" id="ORB48255.1"/>
    </source>
</evidence>
<dbReference type="OrthoDB" id="3181812at2"/>
<organism evidence="9 11">
    <name type="scientific">Mycobacteroides saopaulense</name>
    <dbReference type="NCBI Taxonomy" id="1578165"/>
    <lineage>
        <taxon>Bacteria</taxon>
        <taxon>Bacillati</taxon>
        <taxon>Actinomycetota</taxon>
        <taxon>Actinomycetes</taxon>
        <taxon>Mycobacteriales</taxon>
        <taxon>Mycobacteriaceae</taxon>
        <taxon>Mycobacteroides</taxon>
    </lineage>
</organism>
<keyword evidence="2" id="KW-0805">Transcription regulation</keyword>
<keyword evidence="3" id="KW-0238">DNA-binding</keyword>
<evidence type="ECO:0000259" key="7">
    <source>
        <dbReference type="PROSITE" id="PS50931"/>
    </source>
</evidence>
<dbReference type="RefSeq" id="WP_070912147.1">
    <property type="nucleotide sequence ID" value="NZ_CP010271.1"/>
</dbReference>
<name>A0A1S1JLF2_9MYCO</name>
<sequence length="297" mass="31893">MELSDITHFLAVAEAGGISHASKRLHTVQSNVSAHIKALEDELGVELFRRHARGVTLTNAGEAFLPYAERIRALLREAAQVVGDEAEPTGTLAIGSMETTAGLRLPGILAAYAAACPRVDFTLSTGTTAELTDMVIDHRLDGGFVCGPVEHGSLTTDLAFVEELALVTAQRHTDIRDVLGTLGRMLVFRHGCAYRARLHEIFVDHGTVEPQVLEFGSLEGILGCVAADMGVTLLPVGVVTASQRASLLRMHPLPTSHARVETVFIRRADAVVSPAMSQFLRHLQRADAPVMLRSVAP</sequence>
<evidence type="ECO:0000256" key="1">
    <source>
        <dbReference type="ARBA" id="ARBA00009437"/>
    </source>
</evidence>
<dbReference type="Pfam" id="PF00126">
    <property type="entry name" value="HTH_1"/>
    <property type="match status" value="1"/>
</dbReference>
<comment type="function">
    <text evidence="6">Required for the induction the katG gene for catalase. Involved in the response to hydrogen peroxide.</text>
</comment>
<dbReference type="AlphaFoldDB" id="A0A1S1JLF2"/>
<dbReference type="GO" id="GO:0003700">
    <property type="term" value="F:DNA-binding transcription factor activity"/>
    <property type="evidence" value="ECO:0007669"/>
    <property type="project" value="InterPro"/>
</dbReference>
<dbReference type="EMBL" id="MVII01000049">
    <property type="protein sequence ID" value="ORB48255.1"/>
    <property type="molecule type" value="Genomic_DNA"/>
</dbReference>
<dbReference type="GO" id="GO:0000976">
    <property type="term" value="F:transcription cis-regulatory region binding"/>
    <property type="evidence" value="ECO:0007669"/>
    <property type="project" value="TreeGrafter"/>
</dbReference>
<feature type="domain" description="HTH lysR-type" evidence="7">
    <location>
        <begin position="1"/>
        <end position="58"/>
    </location>
</feature>
<dbReference type="Gene3D" id="3.40.190.290">
    <property type="match status" value="1"/>
</dbReference>
<proteinExistence type="inferred from homology"/>
<evidence type="ECO:0000256" key="6">
    <source>
        <dbReference type="ARBA" id="ARBA00056658"/>
    </source>
</evidence>
<dbReference type="PRINTS" id="PR00039">
    <property type="entry name" value="HTHLYSR"/>
</dbReference>
<evidence type="ECO:0000256" key="4">
    <source>
        <dbReference type="ARBA" id="ARBA00023163"/>
    </source>
</evidence>
<dbReference type="KEGG" id="msao:MYCSP_00720"/>
<dbReference type="InterPro" id="IPR036388">
    <property type="entry name" value="WH-like_DNA-bd_sf"/>
</dbReference>
<reference evidence="9 11" key="2">
    <citation type="submission" date="2016-12" db="EMBL/GenBank/DDBJ databases">
        <title>The new phylogeny of genus Mycobacterium.</title>
        <authorList>
            <person name="Tortoli E."/>
            <person name="Trovato A."/>
            <person name="Cirillo D.M."/>
        </authorList>
    </citation>
    <scope>NUCLEOTIDE SEQUENCE [LARGE SCALE GENOMIC DNA]</scope>
    <source>
        <strain evidence="9 11">CCUG 66554</strain>
    </source>
</reference>
<dbReference type="Gene3D" id="1.10.10.10">
    <property type="entry name" value="Winged helix-like DNA-binding domain superfamily/Winged helix DNA-binding domain"/>
    <property type="match status" value="1"/>
</dbReference>
<dbReference type="InterPro" id="IPR036390">
    <property type="entry name" value="WH_DNA-bd_sf"/>
</dbReference>
<dbReference type="STRING" id="1578165.BKG68_16735"/>
<keyword evidence="10" id="KW-1185">Reference proteome</keyword>
<dbReference type="InterPro" id="IPR005119">
    <property type="entry name" value="LysR_subst-bd"/>
</dbReference>
<comment type="caution">
    <text evidence="9">The sequence shown here is derived from an EMBL/GenBank/DDBJ whole genome shotgun (WGS) entry which is preliminary data.</text>
</comment>
<evidence type="ECO:0000313" key="8">
    <source>
        <dbReference type="EMBL" id="OHU09755.1"/>
    </source>
</evidence>
<keyword evidence="4" id="KW-0804">Transcription</keyword>
<dbReference type="CDD" id="cd08442">
    <property type="entry name" value="PBP2_YofA_SoxR_like"/>
    <property type="match status" value="1"/>
</dbReference>
<protein>
    <recommendedName>
        <fullName evidence="5">Probable hydrogen peroxide-inducible genes activator</fullName>
    </recommendedName>
</protein>
<evidence type="ECO:0000313" key="11">
    <source>
        <dbReference type="Proteomes" id="UP000192434"/>
    </source>
</evidence>
<evidence type="ECO:0000313" key="10">
    <source>
        <dbReference type="Proteomes" id="UP000179621"/>
    </source>
</evidence>
<dbReference type="SUPFAM" id="SSF46785">
    <property type="entry name" value="Winged helix' DNA-binding domain"/>
    <property type="match status" value="1"/>
</dbReference>
<dbReference type="Proteomes" id="UP000192434">
    <property type="component" value="Unassembled WGS sequence"/>
</dbReference>
<dbReference type="Proteomes" id="UP000179621">
    <property type="component" value="Unassembled WGS sequence"/>
</dbReference>
<dbReference type="SUPFAM" id="SSF53850">
    <property type="entry name" value="Periplasmic binding protein-like II"/>
    <property type="match status" value="1"/>
</dbReference>
<dbReference type="PANTHER" id="PTHR30126">
    <property type="entry name" value="HTH-TYPE TRANSCRIPTIONAL REGULATOR"/>
    <property type="match status" value="1"/>
</dbReference>
<reference evidence="8 10" key="1">
    <citation type="submission" date="2016-10" db="EMBL/GenBank/DDBJ databases">
        <title>Evaluation of Human, Animal and Environmental Mycobacterium chelonae Isolates by Core Genome Phylogenomic Analysis, Targeted Gene Comparison, and Anti-microbial Susceptibility Patterns: A Tale of Mistaken Identities.</title>
        <authorList>
            <person name="Fogelson S.B."/>
            <person name="Camus A.C."/>
            <person name="Lorenz W."/>
            <person name="Vasireddy R."/>
            <person name="Vasireddy S."/>
            <person name="Smith T."/>
            <person name="Brown-Elliott B.A."/>
            <person name="Wallace R.J.Jr."/>
            <person name="Hasan N.A."/>
            <person name="Reischl U."/>
            <person name="Sanchez S."/>
        </authorList>
    </citation>
    <scope>NUCLEOTIDE SEQUENCE [LARGE SCALE GENOMIC DNA]</scope>
    <source>
        <strain evidence="8 10">8528</strain>
    </source>
</reference>
<evidence type="ECO:0000256" key="3">
    <source>
        <dbReference type="ARBA" id="ARBA00023125"/>
    </source>
</evidence>
<dbReference type="PANTHER" id="PTHR30126:SF40">
    <property type="entry name" value="HTH-TYPE TRANSCRIPTIONAL REGULATOR GLTR"/>
    <property type="match status" value="1"/>
</dbReference>
<dbReference type="InterPro" id="IPR000847">
    <property type="entry name" value="LysR_HTH_N"/>
</dbReference>
<dbReference type="FunFam" id="1.10.10.10:FF:000001">
    <property type="entry name" value="LysR family transcriptional regulator"/>
    <property type="match status" value="1"/>
</dbReference>
<gene>
    <name evidence="8" type="ORF">BKG73_11400</name>
    <name evidence="9" type="ORF">BST43_25120</name>
</gene>
<evidence type="ECO:0000256" key="2">
    <source>
        <dbReference type="ARBA" id="ARBA00023015"/>
    </source>
</evidence>